<feature type="chain" id="PRO_5044186571" description="Serine incorporator" evidence="7">
    <location>
        <begin position="18"/>
        <end position="457"/>
    </location>
</feature>
<comment type="similarity">
    <text evidence="2">Belongs to the TDE1 family.</text>
</comment>
<evidence type="ECO:0000256" key="2">
    <source>
        <dbReference type="ARBA" id="ARBA00006665"/>
    </source>
</evidence>
<evidence type="ECO:0000256" key="6">
    <source>
        <dbReference type="SAM" id="Phobius"/>
    </source>
</evidence>
<evidence type="ECO:0000313" key="8">
    <source>
        <dbReference type="EMBL" id="KAL1526740.1"/>
    </source>
</evidence>
<keyword evidence="4 6" id="KW-1133">Transmembrane helix</keyword>
<dbReference type="AlphaFoldDB" id="A0AB34JXW6"/>
<dbReference type="Pfam" id="PF03348">
    <property type="entry name" value="Serinc"/>
    <property type="match status" value="1"/>
</dbReference>
<evidence type="ECO:0000256" key="5">
    <source>
        <dbReference type="ARBA" id="ARBA00023136"/>
    </source>
</evidence>
<dbReference type="InterPro" id="IPR005016">
    <property type="entry name" value="TDE1/TMS"/>
</dbReference>
<dbReference type="EMBL" id="JBGBPQ010000003">
    <property type="protein sequence ID" value="KAL1526740.1"/>
    <property type="molecule type" value="Genomic_DNA"/>
</dbReference>
<evidence type="ECO:0000256" key="1">
    <source>
        <dbReference type="ARBA" id="ARBA00004141"/>
    </source>
</evidence>
<dbReference type="Proteomes" id="UP001515480">
    <property type="component" value="Unassembled WGS sequence"/>
</dbReference>
<evidence type="ECO:0000256" key="3">
    <source>
        <dbReference type="ARBA" id="ARBA00022692"/>
    </source>
</evidence>
<sequence>MGALLSCAGSCIGSCAASCACAACSKMCGCSCVSDAKCAHYLYVLIVTLGGAAGLALRYGAVDLNVGFEIGINGISTCHRTNTTSCDGFAYTICSSDNCKGYWAVYRVSFTMAIFFFLMMLMTSCKSKPSAQLHLGFWLAKILSLVGLFVGTLFMPNDVFAGYAWVARVVSPIFTFFMLTMFIDFGYTTNTLFVEKDEAEDVFFGCTNGGNAYKITLVLVTLGLYAGSFAGVAVMYSRFPGGGDCAFNTLAITTTLVFNIVSSLIGLTKIAPHASIFVSGLVTAYTTWMCLSALYAFPLLECNSSLNHSGVWWMVLSCILTGVVIGYIASSINRWTQSTSQIATGGGVGKVSQEDVTVVVDSAPNNEEVQPQAFGFYHLLMLATSLYLAMLLTDWGVSHGDDSTDIEDTRHNVGYASAWLGISFTWACNLLYLWTLIAPRCCPNRDFGVELEPLCDD</sequence>
<dbReference type="GO" id="GO:0016020">
    <property type="term" value="C:membrane"/>
    <property type="evidence" value="ECO:0007669"/>
    <property type="project" value="UniProtKB-SubCell"/>
</dbReference>
<feature type="transmembrane region" description="Helical" evidence="6">
    <location>
        <begin position="160"/>
        <end position="183"/>
    </location>
</feature>
<gene>
    <name evidence="8" type="ORF">AB1Y20_015436</name>
</gene>
<evidence type="ECO:0008006" key="10">
    <source>
        <dbReference type="Google" id="ProtNLM"/>
    </source>
</evidence>
<feature type="transmembrane region" description="Helical" evidence="6">
    <location>
        <begin position="135"/>
        <end position="154"/>
    </location>
</feature>
<feature type="transmembrane region" description="Helical" evidence="6">
    <location>
        <begin position="217"/>
        <end position="237"/>
    </location>
</feature>
<accession>A0AB34JXW6</accession>
<feature type="transmembrane region" description="Helical" evidence="6">
    <location>
        <begin position="310"/>
        <end position="329"/>
    </location>
</feature>
<keyword evidence="3 6" id="KW-0812">Transmembrane</keyword>
<comment type="subcellular location">
    <subcellularLocation>
        <location evidence="1">Membrane</location>
        <topology evidence="1">Multi-pass membrane protein</topology>
    </subcellularLocation>
</comment>
<feature type="transmembrane region" description="Helical" evidence="6">
    <location>
        <begin position="274"/>
        <end position="298"/>
    </location>
</feature>
<reference evidence="8 9" key="1">
    <citation type="journal article" date="2024" name="Science">
        <title>Giant polyketide synthase enzymes in the biosynthesis of giant marine polyether toxins.</title>
        <authorList>
            <person name="Fallon T.R."/>
            <person name="Shende V.V."/>
            <person name="Wierzbicki I.H."/>
            <person name="Pendleton A.L."/>
            <person name="Watervoot N.F."/>
            <person name="Auber R.P."/>
            <person name="Gonzalez D.J."/>
            <person name="Wisecaver J.H."/>
            <person name="Moore B.S."/>
        </authorList>
    </citation>
    <scope>NUCLEOTIDE SEQUENCE [LARGE SCALE GENOMIC DNA]</scope>
    <source>
        <strain evidence="8 9">12B1</strain>
    </source>
</reference>
<feature type="transmembrane region" description="Helical" evidence="6">
    <location>
        <begin position="103"/>
        <end position="123"/>
    </location>
</feature>
<evidence type="ECO:0000256" key="4">
    <source>
        <dbReference type="ARBA" id="ARBA00022989"/>
    </source>
</evidence>
<feature type="transmembrane region" description="Helical" evidence="6">
    <location>
        <begin position="249"/>
        <end position="267"/>
    </location>
</feature>
<keyword evidence="5 6" id="KW-0472">Membrane</keyword>
<comment type="caution">
    <text evidence="8">The sequence shown here is derived from an EMBL/GenBank/DDBJ whole genome shotgun (WGS) entry which is preliminary data.</text>
</comment>
<dbReference type="PANTHER" id="PTHR10383:SF9">
    <property type="entry name" value="SERINE INCORPORATOR, ISOFORM F"/>
    <property type="match status" value="1"/>
</dbReference>
<evidence type="ECO:0000256" key="7">
    <source>
        <dbReference type="SAM" id="SignalP"/>
    </source>
</evidence>
<feature type="transmembrane region" description="Helical" evidence="6">
    <location>
        <begin position="374"/>
        <end position="393"/>
    </location>
</feature>
<name>A0AB34JXW6_PRYPA</name>
<dbReference type="PANTHER" id="PTHR10383">
    <property type="entry name" value="SERINE INCORPORATOR"/>
    <property type="match status" value="1"/>
</dbReference>
<keyword evidence="9" id="KW-1185">Reference proteome</keyword>
<organism evidence="8 9">
    <name type="scientific">Prymnesium parvum</name>
    <name type="common">Toxic golden alga</name>
    <dbReference type="NCBI Taxonomy" id="97485"/>
    <lineage>
        <taxon>Eukaryota</taxon>
        <taxon>Haptista</taxon>
        <taxon>Haptophyta</taxon>
        <taxon>Prymnesiophyceae</taxon>
        <taxon>Prymnesiales</taxon>
        <taxon>Prymnesiaceae</taxon>
        <taxon>Prymnesium</taxon>
    </lineage>
</organism>
<feature type="transmembrane region" description="Helical" evidence="6">
    <location>
        <begin position="413"/>
        <end position="437"/>
    </location>
</feature>
<proteinExistence type="inferred from homology"/>
<protein>
    <recommendedName>
        <fullName evidence="10">Serine incorporator</fullName>
    </recommendedName>
</protein>
<evidence type="ECO:0000313" key="9">
    <source>
        <dbReference type="Proteomes" id="UP001515480"/>
    </source>
</evidence>
<feature type="signal peptide" evidence="7">
    <location>
        <begin position="1"/>
        <end position="17"/>
    </location>
</feature>
<keyword evidence="7" id="KW-0732">Signal</keyword>